<proteinExistence type="predicted"/>
<comment type="caution">
    <text evidence="1">The sequence shown here is derived from an EMBL/GenBank/DDBJ whole genome shotgun (WGS) entry which is preliminary data.</text>
</comment>
<name>A0ACC3A745_9EURO</name>
<dbReference type="Proteomes" id="UP001172386">
    <property type="component" value="Unassembled WGS sequence"/>
</dbReference>
<organism evidence="1 2">
    <name type="scientific">Neophaeococcomyces mojaviensis</name>
    <dbReference type="NCBI Taxonomy" id="3383035"/>
    <lineage>
        <taxon>Eukaryota</taxon>
        <taxon>Fungi</taxon>
        <taxon>Dikarya</taxon>
        <taxon>Ascomycota</taxon>
        <taxon>Pezizomycotina</taxon>
        <taxon>Eurotiomycetes</taxon>
        <taxon>Chaetothyriomycetidae</taxon>
        <taxon>Chaetothyriales</taxon>
        <taxon>Chaetothyriales incertae sedis</taxon>
        <taxon>Neophaeococcomyces</taxon>
    </lineage>
</organism>
<reference evidence="1" key="1">
    <citation type="submission" date="2022-10" db="EMBL/GenBank/DDBJ databases">
        <title>Culturing micro-colonial fungi from biological soil crusts in the Mojave desert and describing Neophaeococcomyces mojavensis, and introducing the new genera and species Taxawa tesnikishii.</title>
        <authorList>
            <person name="Kurbessoian T."/>
            <person name="Stajich J.E."/>
        </authorList>
    </citation>
    <scope>NUCLEOTIDE SEQUENCE</scope>
    <source>
        <strain evidence="1">JES_112</strain>
    </source>
</reference>
<keyword evidence="1" id="KW-0808">Transferase</keyword>
<evidence type="ECO:0000313" key="1">
    <source>
        <dbReference type="EMBL" id="KAJ9656242.1"/>
    </source>
</evidence>
<protein>
    <submittedName>
        <fullName evidence="1">Kinase-regulated stress-responsive transcription factor skn7</fullName>
    </submittedName>
</protein>
<accession>A0ACC3A745</accession>
<dbReference type="EMBL" id="JAPDRQ010000081">
    <property type="protein sequence ID" value="KAJ9656242.1"/>
    <property type="molecule type" value="Genomic_DNA"/>
</dbReference>
<keyword evidence="1" id="KW-0418">Kinase</keyword>
<evidence type="ECO:0000313" key="2">
    <source>
        <dbReference type="Proteomes" id="UP001172386"/>
    </source>
</evidence>
<gene>
    <name evidence="1" type="primary">SKN7</name>
    <name evidence="1" type="ORF">H2198_005093</name>
</gene>
<sequence length="614" mass="68172">MDIAGQNNNSSDFVRKLYKMLEDPSYSSVVRWGDDGDSFVVLENEKFTKHILPKHFKHSNFASFVRQLNKYDFHKVRQNNEDGQQSQYGANAWEFKHPEFKANSKDTLDNIRRKAPAPRKQGQVSEELPIQQIDLMNQQIVAQAQQIQMLEASNHELRINHQTVVQELVRLHRTVLNHDRIMQDVMKYLNSVDAQQRRNSKTLFPNAQENAPGSNLTPTSQNIAAADDEIPASPLQHAQQLMQEYNADSQLNFPGLEQISTAYQPPANSNGVRGPGSAHSSGSMGYSKLSDGQLEQIVYPMGANNGIDPMYAEHLPNIPYPMPGKEADGAELRGKYAESRKKSNYNDPNWVRSPRILLVEDDPTCRQIGAKFLYSFSCVIDTALDGLEAVSKIQEGGKYDLILMDIIMPNLDGVSACHIIRQFDRTPIVAMTSNIRSDDIQMYFQHGMDDVLPKPFTRKSLLDMLEKHLIHMKKLPSGMDPPPTAGVNPSLTTQPSSTHSVRDDMSAAASPAGSTGTWNSPSQYSGVSPIAGTMGMPYNTTYMDSNNTAYQSQPHTPLVPRGAMQAAQIAGPPGPHRRGPSDMGPQDMNQAKRQRVSGNFSGSTAMPVPMGRPQ</sequence>
<keyword evidence="2" id="KW-1185">Reference proteome</keyword>